<evidence type="ECO:0000256" key="2">
    <source>
        <dbReference type="SAM" id="Phobius"/>
    </source>
</evidence>
<dbReference type="Gene3D" id="1.10.101.10">
    <property type="entry name" value="PGBD-like superfamily/PGBD"/>
    <property type="match status" value="1"/>
</dbReference>
<keyword evidence="1" id="KW-0175">Coiled coil</keyword>
<proteinExistence type="predicted"/>
<reference evidence="4 5" key="1">
    <citation type="submission" date="2020-08" db="EMBL/GenBank/DDBJ databases">
        <title>The Agave Microbiome: Exploring the role of microbial communities in plant adaptations to desert environments.</title>
        <authorList>
            <person name="Partida-Martinez L.P."/>
        </authorList>
    </citation>
    <scope>NUCLEOTIDE SEQUENCE [LARGE SCALE GENOMIC DNA]</scope>
    <source>
        <strain evidence="4 5">AT3.9</strain>
    </source>
</reference>
<keyword evidence="2" id="KW-0472">Membrane</keyword>
<name>A0A7W4VLE3_9HYPH</name>
<evidence type="ECO:0000313" key="5">
    <source>
        <dbReference type="Proteomes" id="UP000532010"/>
    </source>
</evidence>
<feature type="coiled-coil region" evidence="1">
    <location>
        <begin position="38"/>
        <end position="107"/>
    </location>
</feature>
<accession>A0A7W4VLE3</accession>
<dbReference type="RefSeq" id="WP_210277598.1">
    <property type="nucleotide sequence ID" value="NZ_JACHWB010000003.1"/>
</dbReference>
<sequence length="208" mass="22724">MLPTSEKTSFRSNRIAVSIVTLAAITGWGVGGYSFLRSSELEKQFAGHTAALQNYQAQFLTQRKAIEDKERDITQLHEQLSASKAESDSQSTKLKEMEEELTKSREQLAAVQPLLQPHVVGSAPALMRITPLPAKQDVLAAQEALTKLRFGDLEADGVIGSSTREAIEKFQRTVGLPVTGELHPQTLTALMRSAKVMAAQGEQPQEPL</sequence>
<gene>
    <name evidence="4" type="ORF">FHR70_002418</name>
</gene>
<evidence type="ECO:0000256" key="1">
    <source>
        <dbReference type="SAM" id="Coils"/>
    </source>
</evidence>
<dbReference type="InterPro" id="IPR002477">
    <property type="entry name" value="Peptidoglycan-bd-like"/>
</dbReference>
<protein>
    <submittedName>
        <fullName evidence="4">Murein L,D-transpeptidase YcbB/YkuD</fullName>
    </submittedName>
</protein>
<feature type="transmembrane region" description="Helical" evidence="2">
    <location>
        <begin position="15"/>
        <end position="36"/>
    </location>
</feature>
<organism evidence="4 5">
    <name type="scientific">Microvirga lupini</name>
    <dbReference type="NCBI Taxonomy" id="420324"/>
    <lineage>
        <taxon>Bacteria</taxon>
        <taxon>Pseudomonadati</taxon>
        <taxon>Pseudomonadota</taxon>
        <taxon>Alphaproteobacteria</taxon>
        <taxon>Hyphomicrobiales</taxon>
        <taxon>Methylobacteriaceae</taxon>
        <taxon>Microvirga</taxon>
    </lineage>
</organism>
<keyword evidence="5" id="KW-1185">Reference proteome</keyword>
<dbReference type="SUPFAM" id="SSF47090">
    <property type="entry name" value="PGBD-like"/>
    <property type="match status" value="1"/>
</dbReference>
<keyword evidence="2" id="KW-1133">Transmembrane helix</keyword>
<evidence type="ECO:0000313" key="4">
    <source>
        <dbReference type="EMBL" id="MBB3019353.1"/>
    </source>
</evidence>
<keyword evidence="2" id="KW-0812">Transmembrane</keyword>
<dbReference type="AlphaFoldDB" id="A0A7W4VLE3"/>
<feature type="domain" description="Peptidoglycan binding-like" evidence="3">
    <location>
        <begin position="136"/>
        <end position="190"/>
    </location>
</feature>
<dbReference type="Pfam" id="PF01471">
    <property type="entry name" value="PG_binding_1"/>
    <property type="match status" value="1"/>
</dbReference>
<dbReference type="InterPro" id="IPR036365">
    <property type="entry name" value="PGBD-like_sf"/>
</dbReference>
<comment type="caution">
    <text evidence="4">The sequence shown here is derived from an EMBL/GenBank/DDBJ whole genome shotgun (WGS) entry which is preliminary data.</text>
</comment>
<dbReference type="Proteomes" id="UP000532010">
    <property type="component" value="Unassembled WGS sequence"/>
</dbReference>
<dbReference type="InterPro" id="IPR036366">
    <property type="entry name" value="PGBDSf"/>
</dbReference>
<evidence type="ECO:0000259" key="3">
    <source>
        <dbReference type="Pfam" id="PF01471"/>
    </source>
</evidence>
<dbReference type="EMBL" id="JACHWB010000003">
    <property type="protein sequence ID" value="MBB3019353.1"/>
    <property type="molecule type" value="Genomic_DNA"/>
</dbReference>